<sequence>MIPSRDGHSSSHPSFKKRPLSVAVSWNTSIYASKCGVMIHKLGKNTDPCSPSRLSASDQFQLVDNPPPGTPPFLASPQTQEKKQAGTEPAGSFLQEHRLATVSQISLSEALVQVGPITSLVRPRKSKVPGGLLVVVRPGSPVRRFGRASAPRFTVDGVGRSTGTGLSCPRPGNGLIPPEHAGIDINGTHGNVYIHGTGEVAQGYGR</sequence>
<feature type="region of interest" description="Disordered" evidence="1">
    <location>
        <begin position="59"/>
        <end position="91"/>
    </location>
</feature>
<protein>
    <submittedName>
        <fullName evidence="2">Uncharacterized protein</fullName>
    </submittedName>
</protein>
<reference evidence="2" key="2">
    <citation type="submission" date="2023-05" db="EMBL/GenBank/DDBJ databases">
        <authorList>
            <consortium name="Lawrence Berkeley National Laboratory"/>
            <person name="Steindorff A."/>
            <person name="Hensen N."/>
            <person name="Bonometti L."/>
            <person name="Westerberg I."/>
            <person name="Brannstrom I.O."/>
            <person name="Guillou S."/>
            <person name="Cros-Aarteil S."/>
            <person name="Calhoun S."/>
            <person name="Haridas S."/>
            <person name="Kuo A."/>
            <person name="Mondo S."/>
            <person name="Pangilinan J."/>
            <person name="Riley R."/>
            <person name="Labutti K."/>
            <person name="Andreopoulos B."/>
            <person name="Lipzen A."/>
            <person name="Chen C."/>
            <person name="Yanf M."/>
            <person name="Daum C."/>
            <person name="Ng V."/>
            <person name="Clum A."/>
            <person name="Ohm R."/>
            <person name="Martin F."/>
            <person name="Silar P."/>
            <person name="Natvig D."/>
            <person name="Lalanne C."/>
            <person name="Gautier V."/>
            <person name="Ament-Velasquez S.L."/>
            <person name="Kruys A."/>
            <person name="Hutchinson M.I."/>
            <person name="Powell A.J."/>
            <person name="Barry K."/>
            <person name="Miller A.N."/>
            <person name="Grigoriev I.V."/>
            <person name="Debuchy R."/>
            <person name="Gladieux P."/>
            <person name="Thoren M.H."/>
            <person name="Johannesson H."/>
        </authorList>
    </citation>
    <scope>NUCLEOTIDE SEQUENCE</scope>
    <source>
        <strain evidence="2">CBS 123565</strain>
    </source>
</reference>
<reference evidence="2" key="1">
    <citation type="journal article" date="2023" name="Mol. Phylogenet. Evol.">
        <title>Genome-scale phylogeny and comparative genomics of the fungal order Sordariales.</title>
        <authorList>
            <person name="Hensen N."/>
            <person name="Bonometti L."/>
            <person name="Westerberg I."/>
            <person name="Brannstrom I.O."/>
            <person name="Guillou S."/>
            <person name="Cros-Aarteil S."/>
            <person name="Calhoun S."/>
            <person name="Haridas S."/>
            <person name="Kuo A."/>
            <person name="Mondo S."/>
            <person name="Pangilinan J."/>
            <person name="Riley R."/>
            <person name="LaButti K."/>
            <person name="Andreopoulos B."/>
            <person name="Lipzen A."/>
            <person name="Chen C."/>
            <person name="Yan M."/>
            <person name="Daum C."/>
            <person name="Ng V."/>
            <person name="Clum A."/>
            <person name="Steindorff A."/>
            <person name="Ohm R.A."/>
            <person name="Martin F."/>
            <person name="Silar P."/>
            <person name="Natvig D.O."/>
            <person name="Lalanne C."/>
            <person name="Gautier V."/>
            <person name="Ament-Velasquez S.L."/>
            <person name="Kruys A."/>
            <person name="Hutchinson M.I."/>
            <person name="Powell A.J."/>
            <person name="Barry K."/>
            <person name="Miller A.N."/>
            <person name="Grigoriev I.V."/>
            <person name="Debuchy R."/>
            <person name="Gladieux P."/>
            <person name="Hiltunen Thoren M."/>
            <person name="Johannesson H."/>
        </authorList>
    </citation>
    <scope>NUCLEOTIDE SEQUENCE</scope>
    <source>
        <strain evidence="2">CBS 123565</strain>
    </source>
</reference>
<proteinExistence type="predicted"/>
<gene>
    <name evidence="2" type="ORF">BT67DRAFT_438085</name>
</gene>
<evidence type="ECO:0000313" key="3">
    <source>
        <dbReference type="Proteomes" id="UP001304895"/>
    </source>
</evidence>
<accession>A0AAN6ZIG4</accession>
<keyword evidence="3" id="KW-1185">Reference proteome</keyword>
<dbReference type="AlphaFoldDB" id="A0AAN6ZIG4"/>
<name>A0AAN6ZIG4_9PEZI</name>
<evidence type="ECO:0000256" key="1">
    <source>
        <dbReference type="SAM" id="MobiDB-lite"/>
    </source>
</evidence>
<dbReference type="EMBL" id="MU853401">
    <property type="protein sequence ID" value="KAK4138774.1"/>
    <property type="molecule type" value="Genomic_DNA"/>
</dbReference>
<comment type="caution">
    <text evidence="2">The sequence shown here is derived from an EMBL/GenBank/DDBJ whole genome shotgun (WGS) entry which is preliminary data.</text>
</comment>
<organism evidence="2 3">
    <name type="scientific">Trichocladium antarcticum</name>
    <dbReference type="NCBI Taxonomy" id="1450529"/>
    <lineage>
        <taxon>Eukaryota</taxon>
        <taxon>Fungi</taxon>
        <taxon>Dikarya</taxon>
        <taxon>Ascomycota</taxon>
        <taxon>Pezizomycotina</taxon>
        <taxon>Sordariomycetes</taxon>
        <taxon>Sordariomycetidae</taxon>
        <taxon>Sordariales</taxon>
        <taxon>Chaetomiaceae</taxon>
        <taxon>Trichocladium</taxon>
    </lineage>
</organism>
<dbReference type="Proteomes" id="UP001304895">
    <property type="component" value="Unassembled WGS sequence"/>
</dbReference>
<evidence type="ECO:0000313" key="2">
    <source>
        <dbReference type="EMBL" id="KAK4138774.1"/>
    </source>
</evidence>